<keyword evidence="2" id="KW-1185">Reference proteome</keyword>
<dbReference type="Proteomes" id="UP000010866">
    <property type="component" value="Plasmid pMETHO01"/>
</dbReference>
<dbReference type="HOGENOM" id="CLU_1507385_0_0_2"/>
<proteinExistence type="predicted"/>
<name>L0L2X6_METHD</name>
<dbReference type="AlphaFoldDB" id="L0L2X6"/>
<gene>
    <name evidence="1" type="ordered locus">Metho_2525</name>
</gene>
<sequence length="178" mass="20428">MTGTKPAKPTKSIEKIQNFIRIINTTPLTWDDAVTILDEDNLNKLKIGMMVIVTSNDIVLPSPLAPNSGLSEAQQKEGSIKIYRTHLHSYSGDYPRLIDYIPQEERDQTFSSLCVALTRQFLNSKYQPDITPEKQLKQRADCMNKLREIFKDPLFEPRIQKIDETLALYTMKESKPNL</sequence>
<dbReference type="RefSeq" id="WP_015313796.1">
    <property type="nucleotide sequence ID" value="NC_019972.1"/>
</dbReference>
<evidence type="ECO:0000313" key="2">
    <source>
        <dbReference type="Proteomes" id="UP000010866"/>
    </source>
</evidence>
<dbReference type="KEGG" id="mhz:Metho_2525"/>
<dbReference type="GeneID" id="14401487"/>
<dbReference type="EMBL" id="CP003363">
    <property type="protein sequence ID" value="AGB50664.1"/>
    <property type="molecule type" value="Genomic_DNA"/>
</dbReference>
<protein>
    <submittedName>
        <fullName evidence="1">Uncharacterized protein</fullName>
    </submittedName>
</protein>
<evidence type="ECO:0000313" key="1">
    <source>
        <dbReference type="EMBL" id="AGB50664.1"/>
    </source>
</evidence>
<reference evidence="2" key="1">
    <citation type="submission" date="2012-02" db="EMBL/GenBank/DDBJ databases">
        <title>Complete sequence of plasmid of Methanomethylovorans hollandica DSM 15978.</title>
        <authorList>
            <person name="Lucas S."/>
            <person name="Copeland A."/>
            <person name="Lapidus A."/>
            <person name="Glavina del Rio T."/>
            <person name="Dalin E."/>
            <person name="Tice H."/>
            <person name="Bruce D."/>
            <person name="Goodwin L."/>
            <person name="Pitluck S."/>
            <person name="Peters L."/>
            <person name="Mikhailova N."/>
            <person name="Held B."/>
            <person name="Kyrpides N."/>
            <person name="Mavromatis K."/>
            <person name="Ivanova N."/>
            <person name="Brettin T."/>
            <person name="Detter J.C."/>
            <person name="Han C."/>
            <person name="Larimer F."/>
            <person name="Land M."/>
            <person name="Hauser L."/>
            <person name="Markowitz V."/>
            <person name="Cheng J.-F."/>
            <person name="Hugenholtz P."/>
            <person name="Woyke T."/>
            <person name="Wu D."/>
            <person name="Spring S."/>
            <person name="Schroeder M."/>
            <person name="Brambilla E."/>
            <person name="Klenk H.-P."/>
            <person name="Eisen J.A."/>
        </authorList>
    </citation>
    <scope>NUCLEOTIDE SEQUENCE [LARGE SCALE GENOMIC DNA]</scope>
    <source>
        <strain evidence="2">DSM 15978 / NBRC 107637 / DMS1</strain>
        <plasmid evidence="2">Plasmid pMETHO01</plasmid>
    </source>
</reference>
<keyword evidence="1" id="KW-0614">Plasmid</keyword>
<accession>L0L2X6</accession>
<geneLocation type="plasmid" evidence="1 2">
    <name>pMETHO01</name>
</geneLocation>
<organism evidence="1 2">
    <name type="scientific">Methanomethylovorans hollandica (strain DSM 15978 / NBRC 107637 / DMS1)</name>
    <dbReference type="NCBI Taxonomy" id="867904"/>
    <lineage>
        <taxon>Archaea</taxon>
        <taxon>Methanobacteriati</taxon>
        <taxon>Methanobacteriota</taxon>
        <taxon>Stenosarchaea group</taxon>
        <taxon>Methanomicrobia</taxon>
        <taxon>Methanosarcinales</taxon>
        <taxon>Methanosarcinaceae</taxon>
        <taxon>Methanomethylovorans</taxon>
    </lineage>
</organism>